<evidence type="ECO:0000313" key="2">
    <source>
        <dbReference type="Proteomes" id="UP001597403"/>
    </source>
</evidence>
<dbReference type="EMBL" id="JBHUGF010000001">
    <property type="protein sequence ID" value="MFD1988530.1"/>
    <property type="molecule type" value="Genomic_DNA"/>
</dbReference>
<name>A0ABW4UQ57_9BACL</name>
<gene>
    <name evidence="1" type="ORF">ACFSGI_00915</name>
</gene>
<comment type="caution">
    <text evidence="1">The sequence shown here is derived from an EMBL/GenBank/DDBJ whole genome shotgun (WGS) entry which is preliminary data.</text>
</comment>
<dbReference type="RefSeq" id="WP_379282186.1">
    <property type="nucleotide sequence ID" value="NZ_JBHUGF010000001.1"/>
</dbReference>
<dbReference type="Proteomes" id="UP001597403">
    <property type="component" value="Unassembled WGS sequence"/>
</dbReference>
<proteinExistence type="predicted"/>
<sequence>MAIANIELSNMKSSSFKKAVIVAGASAVLSLRLFVDSLHLPTVITDGTKTAPAKTLTSAPVEQMTTSKNIVLFIRDGIDKAIRDTVGKNGTLKMDNMPIDDLLVKLLKLK</sequence>
<evidence type="ECO:0000313" key="1">
    <source>
        <dbReference type="EMBL" id="MFD1988530.1"/>
    </source>
</evidence>
<reference evidence="2" key="1">
    <citation type="journal article" date="2019" name="Int. J. Syst. Evol. Microbiol.">
        <title>The Global Catalogue of Microorganisms (GCM) 10K type strain sequencing project: providing services to taxonomists for standard genome sequencing and annotation.</title>
        <authorList>
            <consortium name="The Broad Institute Genomics Platform"/>
            <consortium name="The Broad Institute Genome Sequencing Center for Infectious Disease"/>
            <person name="Wu L."/>
            <person name="Ma J."/>
        </authorList>
    </citation>
    <scope>NUCLEOTIDE SEQUENCE [LARGE SCALE GENOMIC DNA]</scope>
    <source>
        <strain evidence="2">CGMCC 1.15067</strain>
    </source>
</reference>
<keyword evidence="2" id="KW-1185">Reference proteome</keyword>
<protein>
    <submittedName>
        <fullName evidence="1">Uncharacterized protein</fullName>
    </submittedName>
</protein>
<organism evidence="1 2">
    <name type="scientific">Paenibacillus nicotianae</name>
    <dbReference type="NCBI Taxonomy" id="1526551"/>
    <lineage>
        <taxon>Bacteria</taxon>
        <taxon>Bacillati</taxon>
        <taxon>Bacillota</taxon>
        <taxon>Bacilli</taxon>
        <taxon>Bacillales</taxon>
        <taxon>Paenibacillaceae</taxon>
        <taxon>Paenibacillus</taxon>
    </lineage>
</organism>
<accession>A0ABW4UQ57</accession>